<reference evidence="1 2" key="1">
    <citation type="journal article" date="2004" name="Nature">
        <title>Genome evolution in yeasts.</title>
        <authorList>
            <consortium name="Genolevures"/>
            <person name="Dujon B."/>
            <person name="Sherman D."/>
            <person name="Fischer G."/>
            <person name="Durrens P."/>
            <person name="Casaregola S."/>
            <person name="Lafontaine I."/>
            <person name="de Montigny J."/>
            <person name="Marck C."/>
            <person name="Neuveglise C."/>
            <person name="Talla E."/>
            <person name="Goffard N."/>
            <person name="Frangeul L."/>
            <person name="Aigle M."/>
            <person name="Anthouard V."/>
            <person name="Babour A."/>
            <person name="Barbe V."/>
            <person name="Barnay S."/>
            <person name="Blanchin S."/>
            <person name="Beckerich J.M."/>
            <person name="Beyne E."/>
            <person name="Bleykasten C."/>
            <person name="Boisrame A."/>
            <person name="Boyer J."/>
            <person name="Cattolico L."/>
            <person name="Confanioleri F."/>
            <person name="de Daruvar A."/>
            <person name="Despons L."/>
            <person name="Fabre E."/>
            <person name="Fairhead C."/>
            <person name="Ferry-Dumazet H."/>
            <person name="Groppi A."/>
            <person name="Hantraye F."/>
            <person name="Hennequin C."/>
            <person name="Jauniaux N."/>
            <person name="Joyet P."/>
            <person name="Kachouri R."/>
            <person name="Kerrest A."/>
            <person name="Koszul R."/>
            <person name="Lemaire M."/>
            <person name="Lesur I."/>
            <person name="Ma L."/>
            <person name="Muller H."/>
            <person name="Nicaud J.M."/>
            <person name="Nikolski M."/>
            <person name="Oztas S."/>
            <person name="Ozier-Kalogeropoulos O."/>
            <person name="Pellenz S."/>
            <person name="Potier S."/>
            <person name="Richard G.F."/>
            <person name="Straub M.L."/>
            <person name="Suleau A."/>
            <person name="Swennene D."/>
            <person name="Tekaia F."/>
            <person name="Wesolowski-Louvel M."/>
            <person name="Westhof E."/>
            <person name="Wirth B."/>
            <person name="Zeniou-Meyer M."/>
            <person name="Zivanovic I."/>
            <person name="Bolotin-Fukuhara M."/>
            <person name="Thierry A."/>
            <person name="Bouchier C."/>
            <person name="Caudron B."/>
            <person name="Scarpelli C."/>
            <person name="Gaillardin C."/>
            <person name="Weissenbach J."/>
            <person name="Wincker P."/>
            <person name="Souciet J.L."/>
        </authorList>
    </citation>
    <scope>NUCLEOTIDE SEQUENCE [LARGE SCALE GENOMIC DNA]</scope>
    <source>
        <strain evidence="2">ATCC 36239 / CBS 767 / BCRC 21394 / JCM 1990 / NBRC 0083 / IGC 2968</strain>
    </source>
</reference>
<gene>
    <name evidence="1" type="ordered locus">DEHA2F15026g</name>
</gene>
<dbReference type="EMBL" id="CR382138">
    <property type="protein sequence ID" value="CAG89383.1"/>
    <property type="molecule type" value="Genomic_DNA"/>
</dbReference>
<dbReference type="HOGENOM" id="CLU_3068635_0_0_1"/>
<evidence type="ECO:0000313" key="1">
    <source>
        <dbReference type="EMBL" id="CAG89383.1"/>
    </source>
</evidence>
<keyword evidence="2" id="KW-1185">Reference proteome</keyword>
<dbReference type="InParanoid" id="Q6BLA8"/>
<proteinExistence type="predicted"/>
<sequence>MSSIELVGEQQVLRKPMTAKNLARGVRSNEIFQSIYSFTMYDITILADISLVP</sequence>
<dbReference type="AlphaFoldDB" id="Q6BLA8"/>
<accession>Q6BLA8</accession>
<organism evidence="1 2">
    <name type="scientific">Debaryomyces hansenii (strain ATCC 36239 / CBS 767 / BCRC 21394 / JCM 1990 / NBRC 0083 / IGC 2968)</name>
    <name type="common">Yeast</name>
    <name type="synonym">Torulaspora hansenii</name>
    <dbReference type="NCBI Taxonomy" id="284592"/>
    <lineage>
        <taxon>Eukaryota</taxon>
        <taxon>Fungi</taxon>
        <taxon>Dikarya</taxon>
        <taxon>Ascomycota</taxon>
        <taxon>Saccharomycotina</taxon>
        <taxon>Pichiomycetes</taxon>
        <taxon>Debaryomycetaceae</taxon>
        <taxon>Debaryomyces</taxon>
    </lineage>
</organism>
<name>Q6BLA8_DEBHA</name>
<evidence type="ECO:0000313" key="2">
    <source>
        <dbReference type="Proteomes" id="UP000000599"/>
    </source>
</evidence>
<dbReference type="RefSeq" id="XP_461013.1">
    <property type="nucleotide sequence ID" value="XM_461013.1"/>
</dbReference>
<dbReference type="VEuPathDB" id="FungiDB:DEHA2F15026g"/>
<protein>
    <submittedName>
        <fullName evidence="1">DEHA2F15026p</fullName>
    </submittedName>
</protein>
<dbReference type="KEGG" id="dha:DEHA2F15026g"/>
<dbReference type="GeneID" id="2903713"/>
<dbReference type="Proteomes" id="UP000000599">
    <property type="component" value="Chromosome F"/>
</dbReference>